<keyword evidence="3" id="KW-1185">Reference proteome</keyword>
<evidence type="ECO:0000313" key="2">
    <source>
        <dbReference type="EMBL" id="CCX16475.1"/>
    </source>
</evidence>
<dbReference type="Proteomes" id="UP000018144">
    <property type="component" value="Unassembled WGS sequence"/>
</dbReference>
<feature type="region of interest" description="Disordered" evidence="1">
    <location>
        <begin position="114"/>
        <end position="223"/>
    </location>
</feature>
<dbReference type="AlphaFoldDB" id="U4LPB6"/>
<proteinExistence type="predicted"/>
<reference evidence="2 3" key="1">
    <citation type="journal article" date="2013" name="PLoS Genet.">
        <title>The genome and development-dependent transcriptomes of Pyronema confluens: a window into fungal evolution.</title>
        <authorList>
            <person name="Traeger S."/>
            <person name="Altegoer F."/>
            <person name="Freitag M."/>
            <person name="Gabaldon T."/>
            <person name="Kempken F."/>
            <person name="Kumar A."/>
            <person name="Marcet-Houben M."/>
            <person name="Poggeler S."/>
            <person name="Stajich J.E."/>
            <person name="Nowrousian M."/>
        </authorList>
    </citation>
    <scope>NUCLEOTIDE SEQUENCE [LARGE SCALE GENOMIC DNA]</scope>
    <source>
        <strain evidence="3">CBS 100304</strain>
        <tissue evidence="2">Vegetative mycelium</tissue>
    </source>
</reference>
<accession>U4LPB6</accession>
<protein>
    <submittedName>
        <fullName evidence="2">Uncharacterized protein</fullName>
    </submittedName>
</protein>
<evidence type="ECO:0000256" key="1">
    <source>
        <dbReference type="SAM" id="MobiDB-lite"/>
    </source>
</evidence>
<feature type="compositionally biased region" description="Basic and acidic residues" evidence="1">
    <location>
        <begin position="155"/>
        <end position="166"/>
    </location>
</feature>
<name>U4LPB6_PYROM</name>
<organism evidence="2 3">
    <name type="scientific">Pyronema omphalodes (strain CBS 100304)</name>
    <name type="common">Pyronema confluens</name>
    <dbReference type="NCBI Taxonomy" id="1076935"/>
    <lineage>
        <taxon>Eukaryota</taxon>
        <taxon>Fungi</taxon>
        <taxon>Dikarya</taxon>
        <taxon>Ascomycota</taxon>
        <taxon>Pezizomycotina</taxon>
        <taxon>Pezizomycetes</taxon>
        <taxon>Pezizales</taxon>
        <taxon>Pyronemataceae</taxon>
        <taxon>Pyronema</taxon>
    </lineage>
</organism>
<feature type="compositionally biased region" description="Low complexity" evidence="1">
    <location>
        <begin position="167"/>
        <end position="178"/>
    </location>
</feature>
<sequence>MLRYLEGEALSLRMVSRQLFLRTRRYNNHPASTTTTVITPGSIRGDVEDSLDLNLNTTGQQVNKRKASHSPPVPSHCQQIGSQRLLTIRPSQKQSDDDTIICSGVLELSLTIPAQRPKPFPPQSRHGAATKPAVSHADENELRPTPKCYSHSHSRKGEREIEKQKDQQLSTQQLEAQQKPAHDTSIGLDTPSIRVKVAPIHPPGNHSPFPRTPSPTTPFVLPR</sequence>
<gene>
    <name evidence="2" type="ORF">PCON_03118</name>
</gene>
<evidence type="ECO:0000313" key="3">
    <source>
        <dbReference type="Proteomes" id="UP000018144"/>
    </source>
</evidence>
<dbReference type="EMBL" id="HF936418">
    <property type="protein sequence ID" value="CCX16475.1"/>
    <property type="molecule type" value="Genomic_DNA"/>
</dbReference>